<dbReference type="InterPro" id="IPR041469">
    <property type="entry name" value="Subtilisin-like_FN3"/>
</dbReference>
<evidence type="ECO:0000259" key="14">
    <source>
        <dbReference type="Pfam" id="PF17766"/>
    </source>
</evidence>
<evidence type="ECO:0000256" key="3">
    <source>
        <dbReference type="ARBA" id="ARBA00022525"/>
    </source>
</evidence>
<dbReference type="Pfam" id="PF05922">
    <property type="entry name" value="Inhibitor_I9"/>
    <property type="match status" value="1"/>
</dbReference>
<comment type="caution">
    <text evidence="15">The sequence shown here is derived from an EMBL/GenBank/DDBJ whole genome shotgun (WGS) entry which is preliminary data.</text>
</comment>
<evidence type="ECO:0000256" key="9">
    <source>
        <dbReference type="ARBA" id="ARBA00023145"/>
    </source>
</evidence>
<dbReference type="InterPro" id="IPR000209">
    <property type="entry name" value="Peptidase_S8/S53_dom"/>
</dbReference>
<dbReference type="GO" id="GO:0006508">
    <property type="term" value="P:proteolysis"/>
    <property type="evidence" value="ECO:0007669"/>
    <property type="project" value="UniProtKB-KW"/>
</dbReference>
<keyword evidence="4 11" id="KW-0645">Protease</keyword>
<dbReference type="OrthoDB" id="206201at2759"/>
<proteinExistence type="inferred from homology"/>
<dbReference type="FunFam" id="3.30.70.80:FF:000003">
    <property type="entry name" value="Subtilisin-like protease SBT1.9"/>
    <property type="match status" value="1"/>
</dbReference>
<dbReference type="PROSITE" id="PS51892">
    <property type="entry name" value="SUBTILASE"/>
    <property type="match status" value="1"/>
</dbReference>
<accession>A0A8T1Y8T2</accession>
<evidence type="ECO:0000259" key="12">
    <source>
        <dbReference type="Pfam" id="PF00082"/>
    </source>
</evidence>
<evidence type="ECO:0000313" key="15">
    <source>
        <dbReference type="EMBL" id="KAG7539434.1"/>
    </source>
</evidence>
<dbReference type="PANTHER" id="PTHR10795">
    <property type="entry name" value="PROPROTEIN CONVERTASE SUBTILISIN/KEXIN"/>
    <property type="match status" value="1"/>
</dbReference>
<comment type="similarity">
    <text evidence="2 11">Belongs to the peptidase S8 family.</text>
</comment>
<dbReference type="FunFam" id="2.60.40.2310:FF:000004">
    <property type="entry name" value="Subtilisin-like protease SBT3"/>
    <property type="match status" value="1"/>
</dbReference>
<sequence length="956" mass="104183">MTKSEELVTIGDCNICFAGEGDEESVVVDCGGRSIEIQQLLSSCNRFYDMSSSSFSSLTTSSSIGNLVFSSRNQFISVKVSNFVTFCAGFQLYGLNSRTHVPLIENLLNLISLVVDCELAKGMRPVYLDQVLYWLRNDGSIVAYNTVIEKAHLLQTESPNSKALFCAAPGLTLLTATEEVICVYALETTTKWVLVRRISNKVVLDQKKEDDVVVMESGYLRRKVSSFDRGYQGLNAILTAETSTYIIHMDLSAKPLPFSDHQSWFSTTLTSVITDRKPKIIYAYTDSVHGFSAVLTNLELQRLKHKPGYVSFTKDLPVKLHTTFSPQFIGLNSTSGTWPVSNYGDGTVIGIIDTGIWPDSPSFHDDGVGSVPAKWKGACEFNSSSLCNKKLIGARVFNKGLFANNPDLRETKIGQYSSPYDTIGHGTHVAAIAAGNHVKNASYFSYAQGTASGIAPHAHIAIYKAAWEEGIYSSDVIAAIDQAIRDGVDVISLSLGLSFEDDDDGDGFGLENDPIAVAAFAAIQKGVFVVASGGNDGPYYWSLINGAPWIMTVGAGTIGRQFQGTLTFGNRVSFNFPSLFPGDFPSVQFPVTYIESGSVENKTLANRIVVCKENLNIGSKLHQIKSTGAATVVLITDKLLEEQDTIKFQFPVAFISSRHRETIESYASGNENNVTAKLEFRKTVIGTKPAPEVGTYSSRGPFTSFPQILKPDILAPGTLILSAWPPVKPVSGNRERPLFSGFNLLTGTSMAAPHVAGVAALIKQVHPNWSPSAIKSAIMTTALTLDNPLAVGAGHVSTNRVLNPGLIYDTTPQDFINFICHEAKQSRKLINIITRSNLSDVCKKPSPYLNYPSIIAYFTSDQNGPKIFQRTLTNVGEAKISYSVRVKGLKGLNVVVEPKRLVFSEKNEKLSYTVRLESPRALQENVVYGLVSWIDEDEANFEVSCSVVATSLVQES</sequence>
<keyword evidence="5" id="KW-0732">Signal</keyword>
<keyword evidence="10" id="KW-0325">Glycoprotein</keyword>
<name>A0A8T1Y8T2_ARASU</name>
<evidence type="ECO:0000256" key="10">
    <source>
        <dbReference type="ARBA" id="ARBA00023180"/>
    </source>
</evidence>
<dbReference type="Pfam" id="PF17766">
    <property type="entry name" value="fn3_6"/>
    <property type="match status" value="1"/>
</dbReference>
<keyword evidence="9" id="KW-0865">Zymogen</keyword>
<dbReference type="InterPro" id="IPR034197">
    <property type="entry name" value="Peptidases_S8_3"/>
</dbReference>
<dbReference type="InterPro" id="IPR023827">
    <property type="entry name" value="Peptidase_S8_Asp-AS"/>
</dbReference>
<keyword evidence="7" id="KW-0068">Autocatalytic cleavage</keyword>
<dbReference type="Proteomes" id="UP000694251">
    <property type="component" value="Chromosome 13"/>
</dbReference>
<dbReference type="PROSITE" id="PS00138">
    <property type="entry name" value="SUBTILASE_SER"/>
    <property type="match status" value="1"/>
</dbReference>
<evidence type="ECO:0000256" key="11">
    <source>
        <dbReference type="PROSITE-ProRule" id="PRU01240"/>
    </source>
</evidence>
<evidence type="ECO:0000313" key="16">
    <source>
        <dbReference type="Proteomes" id="UP000694251"/>
    </source>
</evidence>
<dbReference type="PROSITE" id="PS00136">
    <property type="entry name" value="SUBTILASE_ASP"/>
    <property type="match status" value="1"/>
</dbReference>
<evidence type="ECO:0000256" key="2">
    <source>
        <dbReference type="ARBA" id="ARBA00011073"/>
    </source>
</evidence>
<dbReference type="InterPro" id="IPR045051">
    <property type="entry name" value="SBT"/>
</dbReference>
<keyword evidence="8 11" id="KW-0720">Serine protease</keyword>
<feature type="active site" description="Charge relay system" evidence="11">
    <location>
        <position position="425"/>
    </location>
</feature>
<dbReference type="InterPro" id="IPR023828">
    <property type="entry name" value="Peptidase_S8_Ser-AS"/>
</dbReference>
<feature type="domain" description="Subtilisin-like protease fibronectin type-III" evidence="14">
    <location>
        <begin position="849"/>
        <end position="944"/>
    </location>
</feature>
<evidence type="ECO:0000256" key="8">
    <source>
        <dbReference type="ARBA" id="ARBA00022825"/>
    </source>
</evidence>
<feature type="active site" description="Charge relay system" evidence="11">
    <location>
        <position position="353"/>
    </location>
</feature>
<dbReference type="AlphaFoldDB" id="A0A8T1Y8T2"/>
<keyword evidence="3" id="KW-0964">Secreted</keyword>
<dbReference type="InterPro" id="IPR010259">
    <property type="entry name" value="S8pro/Inhibitor_I9"/>
</dbReference>
<evidence type="ECO:0000256" key="5">
    <source>
        <dbReference type="ARBA" id="ARBA00022729"/>
    </source>
</evidence>
<evidence type="ECO:0000259" key="13">
    <source>
        <dbReference type="Pfam" id="PF05922"/>
    </source>
</evidence>
<reference evidence="15 16" key="1">
    <citation type="submission" date="2020-12" db="EMBL/GenBank/DDBJ databases">
        <title>Concerted genomic and epigenomic changes stabilize Arabidopsis allopolyploids.</title>
        <authorList>
            <person name="Chen Z."/>
        </authorList>
    </citation>
    <scope>NUCLEOTIDE SEQUENCE [LARGE SCALE GENOMIC DNA]</scope>
    <source>
        <strain evidence="15">As9502</strain>
        <tissue evidence="15">Leaf</tissue>
    </source>
</reference>
<evidence type="ECO:0000256" key="7">
    <source>
        <dbReference type="ARBA" id="ARBA00022813"/>
    </source>
</evidence>
<gene>
    <name evidence="15" type="ORF">ISN44_As13g030840</name>
</gene>
<organism evidence="15 16">
    <name type="scientific">Arabidopsis suecica</name>
    <name type="common">Swedish thale-cress</name>
    <name type="synonym">Cardaminopsis suecica</name>
    <dbReference type="NCBI Taxonomy" id="45249"/>
    <lineage>
        <taxon>Eukaryota</taxon>
        <taxon>Viridiplantae</taxon>
        <taxon>Streptophyta</taxon>
        <taxon>Embryophyta</taxon>
        <taxon>Tracheophyta</taxon>
        <taxon>Spermatophyta</taxon>
        <taxon>Magnoliopsida</taxon>
        <taxon>eudicotyledons</taxon>
        <taxon>Gunneridae</taxon>
        <taxon>Pentapetalae</taxon>
        <taxon>rosids</taxon>
        <taxon>malvids</taxon>
        <taxon>Brassicales</taxon>
        <taxon>Brassicaceae</taxon>
        <taxon>Camelineae</taxon>
        <taxon>Arabidopsis</taxon>
    </lineage>
</organism>
<dbReference type="FunFam" id="3.40.50.200:FF:000006">
    <property type="entry name" value="Subtilisin-like protease SBT1.5"/>
    <property type="match status" value="1"/>
</dbReference>
<dbReference type="CDD" id="cd04852">
    <property type="entry name" value="Peptidases_S8_3"/>
    <property type="match status" value="1"/>
</dbReference>
<evidence type="ECO:0000256" key="6">
    <source>
        <dbReference type="ARBA" id="ARBA00022801"/>
    </source>
</evidence>
<dbReference type="GO" id="GO:0004252">
    <property type="term" value="F:serine-type endopeptidase activity"/>
    <property type="evidence" value="ECO:0007669"/>
    <property type="project" value="UniProtKB-UniRule"/>
</dbReference>
<evidence type="ECO:0000256" key="1">
    <source>
        <dbReference type="ARBA" id="ARBA00004613"/>
    </source>
</evidence>
<keyword evidence="16" id="KW-1185">Reference proteome</keyword>
<feature type="active site" description="Charge relay system" evidence="11">
    <location>
        <position position="749"/>
    </location>
</feature>
<protein>
    <submittedName>
        <fullName evidence="15">Peptidase S8 propeptide/proteinase inhibitor I9</fullName>
    </submittedName>
</protein>
<comment type="subcellular location">
    <subcellularLocation>
        <location evidence="1">Secreted</location>
    </subcellularLocation>
</comment>
<dbReference type="Pfam" id="PF00082">
    <property type="entry name" value="Peptidase_S8"/>
    <property type="match status" value="1"/>
</dbReference>
<feature type="domain" description="Peptidase S8/S53" evidence="12">
    <location>
        <begin position="344"/>
        <end position="783"/>
    </location>
</feature>
<feature type="domain" description="Inhibitor I9" evidence="13">
    <location>
        <begin position="244"/>
        <end position="321"/>
    </location>
</feature>
<dbReference type="EMBL" id="JAEFBJ010000013">
    <property type="protein sequence ID" value="KAG7539434.1"/>
    <property type="molecule type" value="Genomic_DNA"/>
</dbReference>
<keyword evidence="6 11" id="KW-0378">Hydrolase</keyword>
<dbReference type="GO" id="GO:0005576">
    <property type="term" value="C:extracellular region"/>
    <property type="evidence" value="ECO:0007669"/>
    <property type="project" value="UniProtKB-SubCell"/>
</dbReference>
<evidence type="ECO:0000256" key="4">
    <source>
        <dbReference type="ARBA" id="ARBA00022670"/>
    </source>
</evidence>